<reference evidence="1 2" key="1">
    <citation type="submission" date="2020-06" db="EMBL/GenBank/DDBJ databases">
        <authorList>
            <person name="Li R."/>
            <person name="Bekaert M."/>
        </authorList>
    </citation>
    <scope>NUCLEOTIDE SEQUENCE [LARGE SCALE GENOMIC DNA]</scope>
    <source>
        <strain evidence="2">wild</strain>
    </source>
</reference>
<proteinExistence type="predicted"/>
<sequence>MQTGKEKQVQTRSVQVAPPSAVNDIKMRLQRHIEYTGVTGCSVSYTGDIIIIHKPSNRVLILNEDGTLRDGISLSTRNPFDVTCIDDKKVAVSFPNCKQIQIINIATKKVERTIDTASNCYSVSYRDGQLTYCGTGRGIQSVKVSGNFPSTLVKDDTLSNWSYVATPEDKIYYTNRSHHTVTCRSLTGEKMWEYKDQSVCSPQGISVHKDSKVYIASSYNYSIIELSSDGKEARKLLDKDDGIDNPNGLAFDVNKGKLIVANYSESAVYELY</sequence>
<dbReference type="AlphaFoldDB" id="A0A6J7ZUM4"/>
<dbReference type="Gene3D" id="2.120.10.30">
    <property type="entry name" value="TolB, C-terminal domain"/>
    <property type="match status" value="1"/>
</dbReference>
<name>A0A6J7ZUM4_MYTCO</name>
<dbReference type="InterPro" id="IPR011042">
    <property type="entry name" value="6-blade_b-propeller_TolB-like"/>
</dbReference>
<keyword evidence="2" id="KW-1185">Reference proteome</keyword>
<evidence type="ECO:0008006" key="3">
    <source>
        <dbReference type="Google" id="ProtNLM"/>
    </source>
</evidence>
<dbReference type="SUPFAM" id="SSF101898">
    <property type="entry name" value="NHL repeat"/>
    <property type="match status" value="1"/>
</dbReference>
<dbReference type="Proteomes" id="UP000507470">
    <property type="component" value="Unassembled WGS sequence"/>
</dbReference>
<dbReference type="OrthoDB" id="6131067at2759"/>
<evidence type="ECO:0000313" key="2">
    <source>
        <dbReference type="Proteomes" id="UP000507470"/>
    </source>
</evidence>
<gene>
    <name evidence="1" type="ORF">MCOR_128</name>
</gene>
<dbReference type="EMBL" id="CACVKT020000026">
    <property type="protein sequence ID" value="CAC5355260.1"/>
    <property type="molecule type" value="Genomic_DNA"/>
</dbReference>
<organism evidence="1 2">
    <name type="scientific">Mytilus coruscus</name>
    <name type="common">Sea mussel</name>
    <dbReference type="NCBI Taxonomy" id="42192"/>
    <lineage>
        <taxon>Eukaryota</taxon>
        <taxon>Metazoa</taxon>
        <taxon>Spiralia</taxon>
        <taxon>Lophotrochozoa</taxon>
        <taxon>Mollusca</taxon>
        <taxon>Bivalvia</taxon>
        <taxon>Autobranchia</taxon>
        <taxon>Pteriomorphia</taxon>
        <taxon>Mytilida</taxon>
        <taxon>Mytiloidea</taxon>
        <taxon>Mytilidae</taxon>
        <taxon>Mytilinae</taxon>
        <taxon>Mytilus</taxon>
    </lineage>
</organism>
<protein>
    <recommendedName>
        <fullName evidence="3">RING-type E3 ubiquitin transferase</fullName>
    </recommendedName>
</protein>
<accession>A0A6J7ZUM4</accession>
<evidence type="ECO:0000313" key="1">
    <source>
        <dbReference type="EMBL" id="CAC5355260.1"/>
    </source>
</evidence>